<organism evidence="8 9">
    <name type="scientific">Halobellus rarus</name>
    <dbReference type="NCBI Taxonomy" id="1126237"/>
    <lineage>
        <taxon>Archaea</taxon>
        <taxon>Methanobacteriati</taxon>
        <taxon>Methanobacteriota</taxon>
        <taxon>Stenosarchaea group</taxon>
        <taxon>Halobacteria</taxon>
        <taxon>Halobacteriales</taxon>
        <taxon>Haloferacaceae</taxon>
        <taxon>Halobellus</taxon>
    </lineage>
</organism>
<feature type="transmembrane region" description="Helical" evidence="6">
    <location>
        <begin position="503"/>
        <end position="524"/>
    </location>
</feature>
<evidence type="ECO:0000256" key="4">
    <source>
        <dbReference type="ARBA" id="ARBA00023136"/>
    </source>
</evidence>
<feature type="transmembrane region" description="Helical" evidence="6">
    <location>
        <begin position="377"/>
        <end position="395"/>
    </location>
</feature>
<evidence type="ECO:0000256" key="1">
    <source>
        <dbReference type="ARBA" id="ARBA00004141"/>
    </source>
</evidence>
<feature type="transmembrane region" description="Helical" evidence="6">
    <location>
        <begin position="146"/>
        <end position="168"/>
    </location>
</feature>
<reference evidence="8 9" key="1">
    <citation type="journal article" date="2019" name="Int. J. Syst. Evol. Microbiol.">
        <title>The Global Catalogue of Microorganisms (GCM) 10K type strain sequencing project: providing services to taxonomists for standard genome sequencing and annotation.</title>
        <authorList>
            <consortium name="The Broad Institute Genomics Platform"/>
            <consortium name="The Broad Institute Genome Sequencing Center for Infectious Disease"/>
            <person name="Wu L."/>
            <person name="Ma J."/>
        </authorList>
    </citation>
    <scope>NUCLEOTIDE SEQUENCE [LARGE SCALE GENOMIC DNA]</scope>
    <source>
        <strain evidence="8 9">CGMCC 1.12121</strain>
    </source>
</reference>
<keyword evidence="9" id="KW-1185">Reference proteome</keyword>
<feature type="transmembrane region" description="Helical" evidence="6">
    <location>
        <begin position="444"/>
        <end position="466"/>
    </location>
</feature>
<keyword evidence="2 6" id="KW-0812">Transmembrane</keyword>
<evidence type="ECO:0000259" key="7">
    <source>
        <dbReference type="Pfam" id="PF12698"/>
    </source>
</evidence>
<feature type="transmembrane region" description="Helical" evidence="6">
    <location>
        <begin position="21"/>
        <end position="38"/>
    </location>
</feature>
<sequence>MSAVRAAVHVALADLRQRLRSPRYLVVPLLIAWVAQTLTSETTHLVVAGEYTGIRNAAWFGGMVATMGTFLLFVFGFALVRGAVTRDRETRVGELVATSPVRDATYLVGRWLGYIALLSLVTALLVLATVGGYALHGTGTFDLWALASPFVFLTLPAMALVAAAAVLAETVRPLRGTLGSVCYFFGAIALFTAASLATSLTYGPTGLAVIRNSMVRAASADPTAFESRSFAFTDDPGSVTTFVWQGVDWGLTELLSRAPTLAAAGLTLAVAIVAFDRFEPSPGLTDRLAGVLTDDDSSQDDAASASDATEAGHRYTTPPSDVDLTSVTPASSGVPNLRVLTAELRLALRGRRWWWYLAVGSCVVGGLLAPIDAARGLVLPGAWLLGLPVWSELGVREQRYRTAELVFTAPHPHGQLAAVYLGGVAVAIVAAGGVLVTLATSGALAALGAVLVGALFVPALGLASGIWLGTPRAFEVVFLTLWYLGPMNAVYTLDFVGAHPETIARGTPLGVAAAAVMLLIAAVIGRSRQIGQ</sequence>
<evidence type="ECO:0000256" key="5">
    <source>
        <dbReference type="SAM" id="MobiDB-lite"/>
    </source>
</evidence>
<accession>A0ABD6CT30</accession>
<evidence type="ECO:0000313" key="9">
    <source>
        <dbReference type="Proteomes" id="UP001597085"/>
    </source>
</evidence>
<feature type="transmembrane region" description="Helical" evidence="6">
    <location>
        <begin position="353"/>
        <end position="371"/>
    </location>
</feature>
<dbReference type="RefSeq" id="WP_256421790.1">
    <property type="nucleotide sequence ID" value="NZ_JANHDI010000009.1"/>
</dbReference>
<name>A0ABD6CT30_9EURY</name>
<feature type="transmembrane region" description="Helical" evidence="6">
    <location>
        <begin position="254"/>
        <end position="275"/>
    </location>
</feature>
<feature type="region of interest" description="Disordered" evidence="5">
    <location>
        <begin position="289"/>
        <end position="328"/>
    </location>
</feature>
<proteinExistence type="predicted"/>
<evidence type="ECO:0000256" key="3">
    <source>
        <dbReference type="ARBA" id="ARBA00022989"/>
    </source>
</evidence>
<keyword evidence="3 6" id="KW-1133">Transmembrane helix</keyword>
<comment type="subcellular location">
    <subcellularLocation>
        <location evidence="1">Membrane</location>
        <topology evidence="1">Multi-pass membrane protein</topology>
    </subcellularLocation>
</comment>
<feature type="compositionally biased region" description="Polar residues" evidence="5">
    <location>
        <begin position="317"/>
        <end position="328"/>
    </location>
</feature>
<dbReference type="EMBL" id="JBHUDK010000014">
    <property type="protein sequence ID" value="MFD1600247.1"/>
    <property type="molecule type" value="Genomic_DNA"/>
</dbReference>
<feature type="transmembrane region" description="Helical" evidence="6">
    <location>
        <begin position="473"/>
        <end position="491"/>
    </location>
</feature>
<evidence type="ECO:0000256" key="6">
    <source>
        <dbReference type="SAM" id="Phobius"/>
    </source>
</evidence>
<feature type="transmembrane region" description="Helical" evidence="6">
    <location>
        <begin position="180"/>
        <end position="202"/>
    </location>
</feature>
<comment type="caution">
    <text evidence="8">The sequence shown here is derived from an EMBL/GenBank/DDBJ whole genome shotgun (WGS) entry which is preliminary data.</text>
</comment>
<dbReference type="GO" id="GO:0016020">
    <property type="term" value="C:membrane"/>
    <property type="evidence" value="ECO:0007669"/>
    <property type="project" value="UniProtKB-SubCell"/>
</dbReference>
<evidence type="ECO:0000256" key="2">
    <source>
        <dbReference type="ARBA" id="ARBA00022692"/>
    </source>
</evidence>
<feature type="transmembrane region" description="Helical" evidence="6">
    <location>
        <begin position="58"/>
        <end position="80"/>
    </location>
</feature>
<keyword evidence="4 6" id="KW-0472">Membrane</keyword>
<dbReference type="InterPro" id="IPR013525">
    <property type="entry name" value="ABC2_TM"/>
</dbReference>
<dbReference type="Pfam" id="PF12698">
    <property type="entry name" value="ABC2_membrane_3"/>
    <property type="match status" value="1"/>
</dbReference>
<feature type="transmembrane region" description="Helical" evidence="6">
    <location>
        <begin position="416"/>
        <end position="438"/>
    </location>
</feature>
<feature type="domain" description="ABC-2 type transporter transmembrane" evidence="7">
    <location>
        <begin position="61"/>
        <end position="196"/>
    </location>
</feature>
<feature type="transmembrane region" description="Helical" evidence="6">
    <location>
        <begin position="111"/>
        <end position="134"/>
    </location>
</feature>
<gene>
    <name evidence="8" type="ORF">ACFSBX_14900</name>
</gene>
<dbReference type="Proteomes" id="UP001597085">
    <property type="component" value="Unassembled WGS sequence"/>
</dbReference>
<evidence type="ECO:0000313" key="8">
    <source>
        <dbReference type="EMBL" id="MFD1600247.1"/>
    </source>
</evidence>
<protein>
    <submittedName>
        <fullName evidence="8">ABC transporter permease</fullName>
    </submittedName>
</protein>
<dbReference type="AlphaFoldDB" id="A0ABD6CT30"/>